<evidence type="ECO:0000313" key="9">
    <source>
        <dbReference type="Proteomes" id="UP001595798"/>
    </source>
</evidence>
<evidence type="ECO:0000256" key="5">
    <source>
        <dbReference type="ARBA" id="ARBA00022989"/>
    </source>
</evidence>
<gene>
    <name evidence="8" type="ORF">ACFOZ5_15105</name>
</gene>
<sequence length="157" mass="17528">MIGFFCNVMLALAWVALSGSFTALNFFVGFAFGFLALMTLQGQVAVLDGYAKRVARCVAFVGYFVVALFKANFRVAYDVATPVWYMKPGVIGLPLEARTDTEIMFLSSLISLTPGTLSLDVSDDRRVLFIHAMFLQDEEALRAELKDLEHRLLNIMR</sequence>
<name>A0ABV8QJ54_9GAMM</name>
<evidence type="ECO:0000256" key="3">
    <source>
        <dbReference type="ARBA" id="ARBA00022475"/>
    </source>
</evidence>
<comment type="subcellular location">
    <subcellularLocation>
        <location evidence="1">Cell membrane</location>
        <topology evidence="1">Multi-pass membrane protein</topology>
    </subcellularLocation>
</comment>
<dbReference type="RefSeq" id="WP_379888780.1">
    <property type="nucleotide sequence ID" value="NZ_JBHSDI010000055.1"/>
</dbReference>
<reference evidence="9" key="1">
    <citation type="journal article" date="2019" name="Int. J. Syst. Evol. Microbiol.">
        <title>The Global Catalogue of Microorganisms (GCM) 10K type strain sequencing project: providing services to taxonomists for standard genome sequencing and annotation.</title>
        <authorList>
            <consortium name="The Broad Institute Genomics Platform"/>
            <consortium name="The Broad Institute Genome Sequencing Center for Infectious Disease"/>
            <person name="Wu L."/>
            <person name="Ma J."/>
        </authorList>
    </citation>
    <scope>NUCLEOTIDE SEQUENCE [LARGE SCALE GENOMIC DNA]</scope>
    <source>
        <strain evidence="9">CECT 7297</strain>
    </source>
</reference>
<feature type="transmembrane region" description="Helical" evidence="7">
    <location>
        <begin position="54"/>
        <end position="73"/>
    </location>
</feature>
<evidence type="ECO:0000256" key="4">
    <source>
        <dbReference type="ARBA" id="ARBA00022692"/>
    </source>
</evidence>
<organism evidence="8 9">
    <name type="scientific">Marinobacter lacisalsi</name>
    <dbReference type="NCBI Taxonomy" id="475979"/>
    <lineage>
        <taxon>Bacteria</taxon>
        <taxon>Pseudomonadati</taxon>
        <taxon>Pseudomonadota</taxon>
        <taxon>Gammaproteobacteria</taxon>
        <taxon>Pseudomonadales</taxon>
        <taxon>Marinobacteraceae</taxon>
        <taxon>Marinobacter</taxon>
    </lineage>
</organism>
<dbReference type="EMBL" id="JBHSDI010000055">
    <property type="protein sequence ID" value="MFC4260346.1"/>
    <property type="molecule type" value="Genomic_DNA"/>
</dbReference>
<keyword evidence="9" id="KW-1185">Reference proteome</keyword>
<comment type="caution">
    <text evidence="8">The sequence shown here is derived from an EMBL/GenBank/DDBJ whole genome shotgun (WGS) entry which is preliminary data.</text>
</comment>
<evidence type="ECO:0000256" key="2">
    <source>
        <dbReference type="ARBA" id="ARBA00006228"/>
    </source>
</evidence>
<dbReference type="Pfam" id="PF01899">
    <property type="entry name" value="MNHE"/>
    <property type="match status" value="1"/>
</dbReference>
<dbReference type="PIRSF" id="PIRSF019239">
    <property type="entry name" value="MrpE"/>
    <property type="match status" value="1"/>
</dbReference>
<dbReference type="Proteomes" id="UP001595798">
    <property type="component" value="Unassembled WGS sequence"/>
</dbReference>
<dbReference type="PANTHER" id="PTHR34584:SF1">
    <property type="entry name" value="NA(+)_H(+) ANTIPORTER SUBUNIT E1"/>
    <property type="match status" value="1"/>
</dbReference>
<evidence type="ECO:0000256" key="1">
    <source>
        <dbReference type="ARBA" id="ARBA00004651"/>
    </source>
</evidence>
<evidence type="ECO:0000256" key="6">
    <source>
        <dbReference type="ARBA" id="ARBA00023136"/>
    </source>
</evidence>
<keyword evidence="3" id="KW-1003">Cell membrane</keyword>
<dbReference type="PANTHER" id="PTHR34584">
    <property type="entry name" value="NA(+)/H(+) ANTIPORTER SUBUNIT E1"/>
    <property type="match status" value="1"/>
</dbReference>
<proteinExistence type="inferred from homology"/>
<keyword evidence="4 7" id="KW-0812">Transmembrane</keyword>
<accession>A0ABV8QJ54</accession>
<keyword evidence="6 7" id="KW-0472">Membrane</keyword>
<evidence type="ECO:0000256" key="7">
    <source>
        <dbReference type="SAM" id="Phobius"/>
    </source>
</evidence>
<protein>
    <submittedName>
        <fullName evidence="8">Na+/H+ antiporter subunit E</fullName>
    </submittedName>
</protein>
<keyword evidence="5 7" id="KW-1133">Transmembrane helix</keyword>
<comment type="similarity">
    <text evidence="2">Belongs to the CPA3 antiporters (TC 2.A.63) subunit E family.</text>
</comment>
<dbReference type="InterPro" id="IPR002758">
    <property type="entry name" value="Cation_antiport_E"/>
</dbReference>
<evidence type="ECO:0000313" key="8">
    <source>
        <dbReference type="EMBL" id="MFC4260346.1"/>
    </source>
</evidence>